<reference evidence="2 4" key="1">
    <citation type="submission" date="2020-01" db="EMBL/GenBank/DDBJ databases">
        <title>the WGS Modestobacter muralis CPCC 204518.</title>
        <authorList>
            <person name="Jiang Z."/>
        </authorList>
    </citation>
    <scope>NUCLEOTIDE SEQUENCE [LARGE SCALE GENOMIC DNA]</scope>
    <source>
        <strain evidence="2 4">DSM 100205</strain>
    </source>
</reference>
<dbReference type="EMBL" id="JAAGWB010000013">
    <property type="protein sequence ID" value="NEN50442.1"/>
    <property type="molecule type" value="Genomic_DNA"/>
</dbReference>
<dbReference type="RefSeq" id="WP_163610094.1">
    <property type="nucleotide sequence ID" value="NZ_JAAGWB010000013.1"/>
</dbReference>
<accession>A0A6P0ES13</accession>
<evidence type="ECO:0000313" key="4">
    <source>
        <dbReference type="Proteomes" id="UP000468828"/>
    </source>
</evidence>
<evidence type="ECO:0000313" key="3">
    <source>
        <dbReference type="EMBL" id="NEN50442.1"/>
    </source>
</evidence>
<keyword evidence="1" id="KW-1133">Transmembrane helix</keyword>
<dbReference type="EMBL" id="JAAGWH010000013">
    <property type="protein sequence ID" value="NEK93675.1"/>
    <property type="molecule type" value="Genomic_DNA"/>
</dbReference>
<reference evidence="3 5" key="2">
    <citation type="submission" date="2020-02" db="EMBL/GenBank/DDBJ databases">
        <title>The WGS of Modestobacter muralis DSM 100205.</title>
        <authorList>
            <person name="Jiang Z."/>
        </authorList>
    </citation>
    <scope>NUCLEOTIDE SEQUENCE [LARGE SCALE GENOMIC DNA]</scope>
    <source>
        <strain evidence="3 5">DSM 100205</strain>
    </source>
</reference>
<proteinExistence type="predicted"/>
<organism evidence="2 4">
    <name type="scientific">Modestobacter muralis</name>
    <dbReference type="NCBI Taxonomy" id="1608614"/>
    <lineage>
        <taxon>Bacteria</taxon>
        <taxon>Bacillati</taxon>
        <taxon>Actinomycetota</taxon>
        <taxon>Actinomycetes</taxon>
        <taxon>Geodermatophilales</taxon>
        <taxon>Geodermatophilaceae</taxon>
        <taxon>Modestobacter</taxon>
    </lineage>
</organism>
<sequence>MSTADLPGAGSRGMTWPQQLSLAFGVIYTLIGVIGFFITGFGDFFGNMNGSSMDHDHTLLGFMINPAHNVVHILIGVAGIALSRTLKGARTYGLLLLVGYGLAFVYGLFAVGKDWDFLNLNWADNVLHIATAIVGAIIAFGPVKTITTERGRNASLR</sequence>
<dbReference type="Proteomes" id="UP000468828">
    <property type="component" value="Unassembled WGS sequence"/>
</dbReference>
<feature type="transmembrane region" description="Helical" evidence="1">
    <location>
        <begin position="20"/>
        <end position="39"/>
    </location>
</feature>
<evidence type="ECO:0000313" key="2">
    <source>
        <dbReference type="EMBL" id="NEK93675.1"/>
    </source>
</evidence>
<dbReference type="Proteomes" id="UP000471152">
    <property type="component" value="Unassembled WGS sequence"/>
</dbReference>
<feature type="transmembrane region" description="Helical" evidence="1">
    <location>
        <begin position="94"/>
        <end position="111"/>
    </location>
</feature>
<keyword evidence="1" id="KW-0472">Membrane</keyword>
<evidence type="ECO:0000313" key="5">
    <source>
        <dbReference type="Proteomes" id="UP000471152"/>
    </source>
</evidence>
<comment type="caution">
    <text evidence="2">The sequence shown here is derived from an EMBL/GenBank/DDBJ whole genome shotgun (WGS) entry which is preliminary data.</text>
</comment>
<name>A0A6P0ES13_9ACTN</name>
<keyword evidence="1" id="KW-0812">Transmembrane</keyword>
<evidence type="ECO:0000256" key="1">
    <source>
        <dbReference type="SAM" id="Phobius"/>
    </source>
</evidence>
<keyword evidence="4" id="KW-1185">Reference proteome</keyword>
<feature type="transmembrane region" description="Helical" evidence="1">
    <location>
        <begin position="59"/>
        <end position="82"/>
    </location>
</feature>
<dbReference type="Pfam" id="PF14325">
    <property type="entry name" value="DUF4383"/>
    <property type="match status" value="1"/>
</dbReference>
<gene>
    <name evidence="3" type="ORF">G3R41_05720</name>
    <name evidence="2" type="ORF">GCU67_05720</name>
</gene>
<protein>
    <submittedName>
        <fullName evidence="2">DUF4383 domain-containing protein</fullName>
    </submittedName>
</protein>
<dbReference type="AlphaFoldDB" id="A0A6P0ES13"/>
<feature type="transmembrane region" description="Helical" evidence="1">
    <location>
        <begin position="126"/>
        <end position="147"/>
    </location>
</feature>